<keyword evidence="1" id="KW-0812">Transmembrane</keyword>
<evidence type="ECO:0000313" key="3">
    <source>
        <dbReference type="EMBL" id="KKQ37537.1"/>
    </source>
</evidence>
<gene>
    <name evidence="3" type="ORF">US53_C0016G0005</name>
</gene>
<protein>
    <submittedName>
        <fullName evidence="3">VanZ family protein</fullName>
    </submittedName>
</protein>
<name>A0A0G0H5X4_9BACT</name>
<feature type="domain" description="VanZ-like" evidence="2">
    <location>
        <begin position="16"/>
        <end position="123"/>
    </location>
</feature>
<evidence type="ECO:0000313" key="4">
    <source>
        <dbReference type="Proteomes" id="UP000034591"/>
    </source>
</evidence>
<dbReference type="STRING" id="1618545.US53_C0016G0005"/>
<comment type="caution">
    <text evidence="3">The sequence shown here is derived from an EMBL/GenBank/DDBJ whole genome shotgun (WGS) entry which is preliminary data.</text>
</comment>
<dbReference type="Proteomes" id="UP000034591">
    <property type="component" value="Unassembled WGS sequence"/>
</dbReference>
<dbReference type="EMBL" id="LBTI01000016">
    <property type="protein sequence ID" value="KKQ37537.1"/>
    <property type="molecule type" value="Genomic_DNA"/>
</dbReference>
<feature type="transmembrane region" description="Helical" evidence="1">
    <location>
        <begin position="12"/>
        <end position="31"/>
    </location>
</feature>
<evidence type="ECO:0000259" key="2">
    <source>
        <dbReference type="Pfam" id="PF04892"/>
    </source>
</evidence>
<dbReference type="NCBIfam" id="NF037970">
    <property type="entry name" value="vanZ_1"/>
    <property type="match status" value="1"/>
</dbReference>
<evidence type="ECO:0000256" key="1">
    <source>
        <dbReference type="SAM" id="Phobius"/>
    </source>
</evidence>
<feature type="transmembrane region" description="Helical" evidence="1">
    <location>
        <begin position="51"/>
        <end position="68"/>
    </location>
</feature>
<keyword evidence="1" id="KW-0472">Membrane</keyword>
<reference evidence="3 4" key="1">
    <citation type="journal article" date="2015" name="Nature">
        <title>rRNA introns, odd ribosomes, and small enigmatic genomes across a large radiation of phyla.</title>
        <authorList>
            <person name="Brown C.T."/>
            <person name="Hug L.A."/>
            <person name="Thomas B.C."/>
            <person name="Sharon I."/>
            <person name="Castelle C.J."/>
            <person name="Singh A."/>
            <person name="Wilkins M.J."/>
            <person name="Williams K.H."/>
            <person name="Banfield J.F."/>
        </authorList>
    </citation>
    <scope>NUCLEOTIDE SEQUENCE [LARGE SCALE GENOMIC DNA]</scope>
</reference>
<proteinExistence type="predicted"/>
<dbReference type="Pfam" id="PF04892">
    <property type="entry name" value="VanZ"/>
    <property type="match status" value="1"/>
</dbReference>
<dbReference type="InterPro" id="IPR006976">
    <property type="entry name" value="VanZ-like"/>
</dbReference>
<organism evidence="3 4">
    <name type="scientific">Candidatus Woesebacteria bacterium GW2011_GWA1_37_7</name>
    <dbReference type="NCBI Taxonomy" id="1618545"/>
    <lineage>
        <taxon>Bacteria</taxon>
        <taxon>Candidatus Woeseibacteriota</taxon>
    </lineage>
</organism>
<dbReference type="AlphaFoldDB" id="A0A0G0H5X4"/>
<accession>A0A0G0H5X4</accession>
<keyword evidence="1" id="KW-1133">Transmembrane helix</keyword>
<sequence length="145" mass="16877">MTNNLNLYIKKFIFYWLPVIIWAIVIFIFSANPTTRASEIHWQDFVVKKTAHVFIYAILTTLLYRSLIASGLDTKKSAVLSTIIAILYGFSDEFHQSFTPGREPKLRDVFFDTFGSATAAYLILNRFKFFPERIRTLARKLEILK</sequence>